<dbReference type="EMBL" id="AM114193">
    <property type="protein sequence ID" value="CAJ35354.1"/>
    <property type="molecule type" value="Genomic_DNA"/>
</dbReference>
<dbReference type="GO" id="GO:0016853">
    <property type="term" value="F:isomerase activity"/>
    <property type="evidence" value="ECO:0007669"/>
    <property type="project" value="UniProtKB-ARBA"/>
</dbReference>
<feature type="domain" description="Fumarylacetoacetase-like C-terminal" evidence="3">
    <location>
        <begin position="47"/>
        <end position="241"/>
    </location>
</feature>
<evidence type="ECO:0000256" key="1">
    <source>
        <dbReference type="ARBA" id="ARBA00010211"/>
    </source>
</evidence>
<dbReference type="KEGG" id="rci:LRC392"/>
<dbReference type="InterPro" id="IPR051121">
    <property type="entry name" value="FAH"/>
</dbReference>
<dbReference type="PANTHER" id="PTHR42796:SF4">
    <property type="entry name" value="FUMARYLACETOACETATE HYDROLASE DOMAIN-CONTAINING PROTEIN 2A"/>
    <property type="match status" value="1"/>
</dbReference>
<protein>
    <submittedName>
        <fullName evidence="4">Fumarylacetoacetate hydrolase family protein</fullName>
    </submittedName>
</protein>
<evidence type="ECO:0000313" key="4">
    <source>
        <dbReference type="EMBL" id="CAJ35354.1"/>
    </source>
</evidence>
<dbReference type="GO" id="GO:0019752">
    <property type="term" value="P:carboxylic acid metabolic process"/>
    <property type="evidence" value="ECO:0007669"/>
    <property type="project" value="UniProtKB-ARBA"/>
</dbReference>
<keyword evidence="5" id="KW-1185">Reference proteome</keyword>
<sequence length="242" mass="26687">MTIIGKFRHNHHEFTGEVINGKVHSHVAGREYDMDKVTVLPPCNPTKIVCVGLNYKDHAEEMKEALPDEPKLFLKPPSSVVGHGGNIVYPKQSARIDYEAELAFVIGKRAKNVPAEDAKEYILGYTCFNDVTARDLQKKDGQWTRGKGFDTFSPVGPFIVTDVDPIGLSIKSKLNGEVKQSSNTSNLIFHPYQLLEFISGVMTLEHGDIIATGTPSGIGPMKKGDVIEIEIEKIGTLQNKLI</sequence>
<accession>Q0W8D9</accession>
<dbReference type="STRING" id="351160.LRC392"/>
<dbReference type="PATRIC" id="fig|351160.9.peg.2893"/>
<dbReference type="FunFam" id="3.90.850.10:FF:000002">
    <property type="entry name" value="2-hydroxyhepta-2,4-diene-1,7-dioate isomerase"/>
    <property type="match status" value="1"/>
</dbReference>
<dbReference type="Pfam" id="PF01557">
    <property type="entry name" value="FAA_hydrolase"/>
    <property type="match status" value="1"/>
</dbReference>
<dbReference type="Proteomes" id="UP000000663">
    <property type="component" value="Chromosome"/>
</dbReference>
<dbReference type="AlphaFoldDB" id="Q0W8D9"/>
<dbReference type="eggNOG" id="arCOG00235">
    <property type="taxonomic scope" value="Archaea"/>
</dbReference>
<evidence type="ECO:0000313" key="5">
    <source>
        <dbReference type="Proteomes" id="UP000000663"/>
    </source>
</evidence>
<evidence type="ECO:0000259" key="3">
    <source>
        <dbReference type="Pfam" id="PF01557"/>
    </source>
</evidence>
<evidence type="ECO:0000256" key="2">
    <source>
        <dbReference type="ARBA" id="ARBA00022723"/>
    </source>
</evidence>
<proteinExistence type="inferred from homology"/>
<dbReference type="GeneID" id="5144584"/>
<comment type="similarity">
    <text evidence="1">Belongs to the FAH family.</text>
</comment>
<dbReference type="SUPFAM" id="SSF56529">
    <property type="entry name" value="FAH"/>
    <property type="match status" value="1"/>
</dbReference>
<reference evidence="4 5" key="1">
    <citation type="journal article" date="2006" name="Science">
        <title>Genome of rice cluster I archaea -- the key methane producers in the rice rhizosphere.</title>
        <authorList>
            <person name="Erkel C."/>
            <person name="Kube M."/>
            <person name="Reinhardt R."/>
            <person name="Liesack W."/>
        </authorList>
    </citation>
    <scope>NUCLEOTIDE SEQUENCE [LARGE SCALE GENOMIC DNA]</scope>
    <source>
        <strain evidence="5">DSM 22066 / NBRC 105507 / MRE50</strain>
    </source>
</reference>
<keyword evidence="2" id="KW-0479">Metal-binding</keyword>
<dbReference type="InterPro" id="IPR036663">
    <property type="entry name" value="Fumarylacetoacetase_C_sf"/>
</dbReference>
<organism evidence="4 5">
    <name type="scientific">Methanocella arvoryzae (strain DSM 22066 / NBRC 105507 / MRE50)</name>
    <dbReference type="NCBI Taxonomy" id="351160"/>
    <lineage>
        <taxon>Archaea</taxon>
        <taxon>Methanobacteriati</taxon>
        <taxon>Methanobacteriota</taxon>
        <taxon>Stenosarchaea group</taxon>
        <taxon>Methanomicrobia</taxon>
        <taxon>Methanocellales</taxon>
        <taxon>Methanocellaceae</taxon>
        <taxon>Methanocella</taxon>
    </lineage>
</organism>
<gene>
    <name evidence="4" type="ORF">LRC392</name>
</gene>
<dbReference type="RefSeq" id="WP_012037138.1">
    <property type="nucleotide sequence ID" value="NC_009464.1"/>
</dbReference>
<keyword evidence="4" id="KW-0378">Hydrolase</keyword>
<dbReference type="Gene3D" id="3.90.850.10">
    <property type="entry name" value="Fumarylacetoacetase-like, C-terminal domain"/>
    <property type="match status" value="1"/>
</dbReference>
<dbReference type="PANTHER" id="PTHR42796">
    <property type="entry name" value="FUMARYLACETOACETATE HYDROLASE DOMAIN-CONTAINING PROTEIN 2A-RELATED"/>
    <property type="match status" value="1"/>
</dbReference>
<dbReference type="InterPro" id="IPR011234">
    <property type="entry name" value="Fumarylacetoacetase-like_C"/>
</dbReference>
<dbReference type="GO" id="GO:0046872">
    <property type="term" value="F:metal ion binding"/>
    <property type="evidence" value="ECO:0007669"/>
    <property type="project" value="UniProtKB-KW"/>
</dbReference>
<dbReference type="OrthoDB" id="6242at2157"/>
<dbReference type="GO" id="GO:0016787">
    <property type="term" value="F:hydrolase activity"/>
    <property type="evidence" value="ECO:0007669"/>
    <property type="project" value="UniProtKB-KW"/>
</dbReference>
<name>Q0W8D9_METAR</name>